<evidence type="ECO:0000256" key="2">
    <source>
        <dbReference type="ARBA" id="ARBA00022472"/>
    </source>
</evidence>
<sequence length="410" mass="45341">MNVDGFNATQAAAAYPPLAQMEMEEFALSNLVVIQSLIPARIQGQLFTHHPQLLETDMQAWLDFLQSFGLQEQQIGDILRSSPELFYSSNIFQAGQLLLFLRQNLQLPDDALLPRLKWAAALRPDSSQASMQAVVQALQQHLPLREDQLLPALSLFPDVLGWDVQRELLPKLQFFDSLGPAGKRLLDTMYEEDTGYLQGLRSWSYAVAPKLQLLNEVLGSEQQAAALIASCPAVLKLPVEAKLQPVLGCLAAAGVKGEQLAQLLRECPRLLAEPRENIVARINFLVDVIGGDVSDLMAYPQYAMLSLADTIGPRYYFLARQGWLDAFSEPSSGSLQLARVMQPELKAFLADVAQVSGQDIGSATTAYGEMKVEWDNLLGWCCDKAFSSQEEGAGSSMYEEQLDLFYVLVQ</sequence>
<proteinExistence type="inferred from homology"/>
<evidence type="ECO:0000256" key="3">
    <source>
        <dbReference type="ARBA" id="ARBA00022946"/>
    </source>
</evidence>
<organism evidence="4 5">
    <name type="scientific">Tetradesmus obliquus</name>
    <name type="common">Green alga</name>
    <name type="synonym">Acutodesmus obliquus</name>
    <dbReference type="NCBI Taxonomy" id="3088"/>
    <lineage>
        <taxon>Eukaryota</taxon>
        <taxon>Viridiplantae</taxon>
        <taxon>Chlorophyta</taxon>
        <taxon>core chlorophytes</taxon>
        <taxon>Chlorophyceae</taxon>
        <taxon>CS clade</taxon>
        <taxon>Sphaeropleales</taxon>
        <taxon>Scenedesmaceae</taxon>
        <taxon>Tetradesmus</taxon>
    </lineage>
</organism>
<comment type="similarity">
    <text evidence="1">Belongs to the mTERF family.</text>
</comment>
<dbReference type="Pfam" id="PF02536">
    <property type="entry name" value="mTERF"/>
    <property type="match status" value="1"/>
</dbReference>
<gene>
    <name evidence="4" type="ORF">OEZ85_008658</name>
</gene>
<keyword evidence="2" id="KW-0806">Transcription termination</keyword>
<dbReference type="SMART" id="SM00733">
    <property type="entry name" value="Mterf"/>
    <property type="match status" value="5"/>
</dbReference>
<accession>A0ABY8TJP8</accession>
<name>A0ABY8TJP8_TETOB</name>
<dbReference type="InterPro" id="IPR003690">
    <property type="entry name" value="MTERF"/>
</dbReference>
<dbReference type="InterPro" id="IPR038538">
    <property type="entry name" value="MTERF_sf"/>
</dbReference>
<dbReference type="Gene3D" id="1.25.70.10">
    <property type="entry name" value="Transcription termination factor 3, mitochondrial"/>
    <property type="match status" value="2"/>
</dbReference>
<protein>
    <submittedName>
        <fullName evidence="4">Uncharacterized protein</fullName>
    </submittedName>
</protein>
<dbReference type="Proteomes" id="UP001244341">
    <property type="component" value="Chromosome 1b"/>
</dbReference>
<dbReference type="PANTHER" id="PTHR13068">
    <property type="entry name" value="CGI-12 PROTEIN-RELATED"/>
    <property type="match status" value="1"/>
</dbReference>
<keyword evidence="5" id="KW-1185">Reference proteome</keyword>
<dbReference type="EMBL" id="CP126208">
    <property type="protein sequence ID" value="WIA09250.1"/>
    <property type="molecule type" value="Genomic_DNA"/>
</dbReference>
<evidence type="ECO:0000313" key="5">
    <source>
        <dbReference type="Proteomes" id="UP001244341"/>
    </source>
</evidence>
<reference evidence="4 5" key="1">
    <citation type="submission" date="2023-05" db="EMBL/GenBank/DDBJ databases">
        <title>A 100% complete, gapless, phased diploid assembly of the Scenedesmus obliquus UTEX 3031 genome.</title>
        <authorList>
            <person name="Biondi T.C."/>
            <person name="Hanschen E.R."/>
            <person name="Kwon T."/>
            <person name="Eng W."/>
            <person name="Kruse C.P.S."/>
            <person name="Koehler S.I."/>
            <person name="Kunde Y."/>
            <person name="Gleasner C.D."/>
            <person name="You Mak K.T."/>
            <person name="Polle J."/>
            <person name="Hovde B.T."/>
            <person name="Starkenburg S.R."/>
        </authorList>
    </citation>
    <scope>NUCLEOTIDE SEQUENCE [LARGE SCALE GENOMIC DNA]</scope>
    <source>
        <strain evidence="4 5">DOE0152z</strain>
    </source>
</reference>
<keyword evidence="2" id="KW-0805">Transcription regulation</keyword>
<dbReference type="PANTHER" id="PTHR13068:SF219">
    <property type="entry name" value="MITOCHONDRIAL TRANSCRIPTION TERMINATION FACTOR FAMILY PROTEIN"/>
    <property type="match status" value="1"/>
</dbReference>
<keyword evidence="3" id="KW-0809">Transit peptide</keyword>
<evidence type="ECO:0000313" key="4">
    <source>
        <dbReference type="EMBL" id="WIA09250.1"/>
    </source>
</evidence>
<keyword evidence="2" id="KW-0804">Transcription</keyword>
<evidence type="ECO:0000256" key="1">
    <source>
        <dbReference type="ARBA" id="ARBA00007692"/>
    </source>
</evidence>